<dbReference type="AlphaFoldDB" id="A0A938YRZ4"/>
<dbReference type="SUPFAM" id="SSF46767">
    <property type="entry name" value="Methylated DNA-protein cysteine methyltransferase, C-terminal domain"/>
    <property type="match status" value="1"/>
</dbReference>
<dbReference type="CDD" id="cd06445">
    <property type="entry name" value="ATase"/>
    <property type="match status" value="1"/>
</dbReference>
<dbReference type="InterPro" id="IPR036388">
    <property type="entry name" value="WH-like_DNA-bd_sf"/>
</dbReference>
<evidence type="ECO:0000313" key="4">
    <source>
        <dbReference type="Proteomes" id="UP000809243"/>
    </source>
</evidence>
<dbReference type="GO" id="GO:0006281">
    <property type="term" value="P:DNA repair"/>
    <property type="evidence" value="ECO:0007669"/>
    <property type="project" value="InterPro"/>
</dbReference>
<comment type="caution">
    <text evidence="3">The sequence shown here is derived from an EMBL/GenBank/DDBJ whole genome shotgun (WGS) entry which is preliminary data.</text>
</comment>
<dbReference type="GO" id="GO:0003824">
    <property type="term" value="F:catalytic activity"/>
    <property type="evidence" value="ECO:0007669"/>
    <property type="project" value="InterPro"/>
</dbReference>
<dbReference type="EMBL" id="JAFGDB010000013">
    <property type="protein sequence ID" value="MBN2066972.1"/>
    <property type="molecule type" value="Genomic_DNA"/>
</dbReference>
<evidence type="ECO:0000256" key="1">
    <source>
        <dbReference type="ARBA" id="ARBA00022763"/>
    </source>
</evidence>
<sequence length="54" mass="5782">MKRLPSEFDSAVWKLLSKIPRGKVTAYKEIAAALGNPTASRAVGNACNRNPNAP</sequence>
<feature type="non-terminal residue" evidence="3">
    <location>
        <position position="54"/>
    </location>
</feature>
<dbReference type="Proteomes" id="UP000809243">
    <property type="component" value="Unassembled WGS sequence"/>
</dbReference>
<organism evidence="3 4">
    <name type="scientific">Candidatus Iainarchaeum sp</name>
    <dbReference type="NCBI Taxonomy" id="3101447"/>
    <lineage>
        <taxon>Archaea</taxon>
        <taxon>Candidatus Iainarchaeota</taxon>
        <taxon>Candidatus Iainarchaeia</taxon>
        <taxon>Candidatus Iainarchaeales</taxon>
        <taxon>Candidatus Iainarchaeaceae</taxon>
        <taxon>Candidatus Iainarchaeum</taxon>
    </lineage>
</organism>
<dbReference type="PANTHER" id="PTHR10815:SF13">
    <property type="entry name" value="METHYLATED-DNA--PROTEIN-CYSTEINE METHYLTRANSFERASE"/>
    <property type="match status" value="1"/>
</dbReference>
<proteinExistence type="predicted"/>
<dbReference type="NCBIfam" id="TIGR00589">
    <property type="entry name" value="ogt"/>
    <property type="match status" value="1"/>
</dbReference>
<reference evidence="3" key="1">
    <citation type="submission" date="2021-01" db="EMBL/GenBank/DDBJ databases">
        <title>Active Sulfur Cycling in an Early Earth Analoge.</title>
        <authorList>
            <person name="Hahn C.R."/>
            <person name="Youssef N.H."/>
            <person name="Elshahed M."/>
        </authorList>
    </citation>
    <scope>NUCLEOTIDE SEQUENCE</scope>
    <source>
        <strain evidence="3">Zod_Metabat.1151</strain>
    </source>
</reference>
<accession>A0A938YRZ4</accession>
<dbReference type="InterPro" id="IPR014048">
    <property type="entry name" value="MethylDNA_cys_MeTrfase_DNA-bd"/>
</dbReference>
<dbReference type="PANTHER" id="PTHR10815">
    <property type="entry name" value="METHYLATED-DNA--PROTEIN-CYSTEINE METHYLTRANSFERASE"/>
    <property type="match status" value="1"/>
</dbReference>
<evidence type="ECO:0000313" key="3">
    <source>
        <dbReference type="EMBL" id="MBN2066972.1"/>
    </source>
</evidence>
<dbReference type="Gene3D" id="1.10.10.10">
    <property type="entry name" value="Winged helix-like DNA-binding domain superfamily/Winged helix DNA-binding domain"/>
    <property type="match status" value="1"/>
</dbReference>
<name>A0A938YRZ4_9ARCH</name>
<protein>
    <submittedName>
        <fullName evidence="3">MGMT family protein</fullName>
    </submittedName>
</protein>
<feature type="domain" description="Methylated-DNA-[protein]-cysteine S-methyltransferase DNA binding" evidence="2">
    <location>
        <begin position="7"/>
        <end position="53"/>
    </location>
</feature>
<evidence type="ECO:0000259" key="2">
    <source>
        <dbReference type="Pfam" id="PF01035"/>
    </source>
</evidence>
<dbReference type="InterPro" id="IPR036217">
    <property type="entry name" value="MethylDNA_cys_MeTrfase_DNAb"/>
</dbReference>
<gene>
    <name evidence="3" type="ORF">JW744_00715</name>
</gene>
<dbReference type="Pfam" id="PF01035">
    <property type="entry name" value="DNA_binding_1"/>
    <property type="match status" value="1"/>
</dbReference>
<keyword evidence="1" id="KW-0227">DNA damage</keyword>